<keyword evidence="2" id="KW-1185">Reference proteome</keyword>
<evidence type="ECO:0000313" key="1">
    <source>
        <dbReference type="EMBL" id="KAH6925523.1"/>
    </source>
</evidence>
<protein>
    <submittedName>
        <fullName evidence="1">Uncharacterized protein</fullName>
    </submittedName>
</protein>
<name>A0ACB7RST8_HYAAI</name>
<comment type="caution">
    <text evidence="1">The sequence shown here is derived from an EMBL/GenBank/DDBJ whole genome shotgun (WGS) entry which is preliminary data.</text>
</comment>
<reference evidence="1" key="1">
    <citation type="submission" date="2020-05" db="EMBL/GenBank/DDBJ databases">
        <title>Large-scale comparative analyses of tick genomes elucidate their genetic diversity and vector capacities.</title>
        <authorList>
            <person name="Jia N."/>
            <person name="Wang J."/>
            <person name="Shi W."/>
            <person name="Du L."/>
            <person name="Sun Y."/>
            <person name="Zhan W."/>
            <person name="Jiang J."/>
            <person name="Wang Q."/>
            <person name="Zhang B."/>
            <person name="Ji P."/>
            <person name="Sakyi L.B."/>
            <person name="Cui X."/>
            <person name="Yuan T."/>
            <person name="Jiang B."/>
            <person name="Yang W."/>
            <person name="Lam T.T.-Y."/>
            <person name="Chang Q."/>
            <person name="Ding S."/>
            <person name="Wang X."/>
            <person name="Zhu J."/>
            <person name="Ruan X."/>
            <person name="Zhao L."/>
            <person name="Wei J."/>
            <person name="Que T."/>
            <person name="Du C."/>
            <person name="Cheng J."/>
            <person name="Dai P."/>
            <person name="Han X."/>
            <person name="Huang E."/>
            <person name="Gao Y."/>
            <person name="Liu J."/>
            <person name="Shao H."/>
            <person name="Ye R."/>
            <person name="Li L."/>
            <person name="Wei W."/>
            <person name="Wang X."/>
            <person name="Wang C."/>
            <person name="Yang T."/>
            <person name="Huo Q."/>
            <person name="Li W."/>
            <person name="Guo W."/>
            <person name="Chen H."/>
            <person name="Zhou L."/>
            <person name="Ni X."/>
            <person name="Tian J."/>
            <person name="Zhou Y."/>
            <person name="Sheng Y."/>
            <person name="Liu T."/>
            <person name="Pan Y."/>
            <person name="Xia L."/>
            <person name="Li J."/>
            <person name="Zhao F."/>
            <person name="Cao W."/>
        </authorList>
    </citation>
    <scope>NUCLEOTIDE SEQUENCE</scope>
    <source>
        <strain evidence="1">Hyas-2018</strain>
    </source>
</reference>
<organism evidence="1 2">
    <name type="scientific">Hyalomma asiaticum</name>
    <name type="common">Tick</name>
    <dbReference type="NCBI Taxonomy" id="266040"/>
    <lineage>
        <taxon>Eukaryota</taxon>
        <taxon>Metazoa</taxon>
        <taxon>Ecdysozoa</taxon>
        <taxon>Arthropoda</taxon>
        <taxon>Chelicerata</taxon>
        <taxon>Arachnida</taxon>
        <taxon>Acari</taxon>
        <taxon>Parasitiformes</taxon>
        <taxon>Ixodida</taxon>
        <taxon>Ixodoidea</taxon>
        <taxon>Ixodidae</taxon>
        <taxon>Hyalomminae</taxon>
        <taxon>Hyalomma</taxon>
    </lineage>
</organism>
<accession>A0ACB7RST8</accession>
<dbReference type="Proteomes" id="UP000821845">
    <property type="component" value="Chromosome 7"/>
</dbReference>
<evidence type="ECO:0000313" key="2">
    <source>
        <dbReference type="Proteomes" id="UP000821845"/>
    </source>
</evidence>
<gene>
    <name evidence="1" type="ORF">HPB50_006526</name>
</gene>
<dbReference type="EMBL" id="CM023487">
    <property type="protein sequence ID" value="KAH6925523.1"/>
    <property type="molecule type" value="Genomic_DNA"/>
</dbReference>
<sequence length="269" mass="30439">MPEREESDRSHPPAASPQPQNRRQEQHQHSTKVSSARNAAAPPQHHDRRPVPAQPTSVDQPPATAPPGRSQNVSTWTSEGRSESRRIGGAAAQRDSPGHDAKDGPGQGFANWLLQVATNNRSGGAYEGATRTTGLPKPAAKMAAIPEPAATTAPAAIYRSQVRPRRQQRQDQRQQRRQGLQQKRRRRCRRWLRRLWRCRMAWKIVVKYIRISIYTCSMVRLLSNYGRLYAADGHEHDTSELLFCLCYGLDDSGESRVQLFFVFEDWEKG</sequence>
<proteinExistence type="predicted"/>